<dbReference type="CDD" id="cd00603">
    <property type="entry name" value="IPT_PCSR"/>
    <property type="match status" value="1"/>
</dbReference>
<dbReference type="InterPro" id="IPR013783">
    <property type="entry name" value="Ig-like_fold"/>
</dbReference>
<accession>A0A840CN60</accession>
<dbReference type="InterPro" id="IPR014756">
    <property type="entry name" value="Ig_E-set"/>
</dbReference>
<comment type="caution">
    <text evidence="3">The sequence shown here is derived from an EMBL/GenBank/DDBJ whole genome shotgun (WGS) entry which is preliminary data.</text>
</comment>
<evidence type="ECO:0000259" key="2">
    <source>
        <dbReference type="Pfam" id="PF01833"/>
    </source>
</evidence>
<feature type="domain" description="IPT/TIG" evidence="2">
    <location>
        <begin position="46"/>
        <end position="129"/>
    </location>
</feature>
<gene>
    <name evidence="3" type="ORF">GGR21_001381</name>
</gene>
<sequence length="466" mass="51127">MKTKSTMKKRNWYVHWILLALIVLSFGSCKDDNDGQEFNPDKPVAIASFSPETGGANTRLLLTGDNFGTNAANIVVTIGGARATVVGANGNYLYVVVPKKASEGTIEIIIYDDDGMEKARTTAASKFDYVMKRLVSTVVGDVDDKGEYEIKDGPFGNCGGIAKIGWLSFDPKNANHLYLVGDQTACRLIDLKNKYLSTMYVDGGLGGVMYRMRSISWTLTADSMVVSTWRSSTAQSNGILTRANAFKSSPSLITGTRRCCGSAVHPVNGELYIADQESGSLFQYDLETKITSSALFQVQSTDTDYKILIHPTGNYAYLCLAGKGTIMKSEYNWTTKAFTTPSVFCGDPSNKGWADGVGKRARLQGPFQGVFVKNPEYAGKADEYDFYFCDRENHCVRKVTPEGIVSTFAGRGSVSADNTVNGYVDGDLREEARFNNPEGIAYDEVNDIFYVGDTDNHRVRKIAWED</sequence>
<dbReference type="Pfam" id="PF01833">
    <property type="entry name" value="TIG"/>
    <property type="match status" value="1"/>
</dbReference>
<dbReference type="Pfam" id="PF01436">
    <property type="entry name" value="NHL"/>
    <property type="match status" value="1"/>
</dbReference>
<dbReference type="Proteomes" id="UP000555103">
    <property type="component" value="Unassembled WGS sequence"/>
</dbReference>
<dbReference type="Gene3D" id="2.60.40.10">
    <property type="entry name" value="Immunoglobulins"/>
    <property type="match status" value="1"/>
</dbReference>
<dbReference type="Gene3D" id="2.120.10.30">
    <property type="entry name" value="TolB, C-terminal domain"/>
    <property type="match status" value="1"/>
</dbReference>
<dbReference type="PANTHER" id="PTHR13833:SF71">
    <property type="entry name" value="NHL DOMAIN-CONTAINING PROTEIN"/>
    <property type="match status" value="1"/>
</dbReference>
<dbReference type="EMBL" id="JACIEP010000004">
    <property type="protein sequence ID" value="MBB4035488.1"/>
    <property type="molecule type" value="Genomic_DNA"/>
</dbReference>
<keyword evidence="1" id="KW-0677">Repeat</keyword>
<evidence type="ECO:0000313" key="3">
    <source>
        <dbReference type="EMBL" id="MBB4035488.1"/>
    </source>
</evidence>
<name>A0A840CN60_9BACT</name>
<dbReference type="AlphaFoldDB" id="A0A840CN60"/>
<proteinExistence type="predicted"/>
<dbReference type="InterPro" id="IPR002909">
    <property type="entry name" value="IPT_dom"/>
</dbReference>
<dbReference type="PROSITE" id="PS51257">
    <property type="entry name" value="PROKAR_LIPOPROTEIN"/>
    <property type="match status" value="1"/>
</dbReference>
<dbReference type="SUPFAM" id="SSF81296">
    <property type="entry name" value="E set domains"/>
    <property type="match status" value="1"/>
</dbReference>
<dbReference type="PANTHER" id="PTHR13833">
    <property type="match status" value="1"/>
</dbReference>
<evidence type="ECO:0000256" key="1">
    <source>
        <dbReference type="ARBA" id="ARBA00022737"/>
    </source>
</evidence>
<reference evidence="3 4" key="1">
    <citation type="submission" date="2020-08" db="EMBL/GenBank/DDBJ databases">
        <title>Genomic Encyclopedia of Type Strains, Phase IV (KMG-IV): sequencing the most valuable type-strain genomes for metagenomic binning, comparative biology and taxonomic classification.</title>
        <authorList>
            <person name="Goeker M."/>
        </authorList>
    </citation>
    <scope>NUCLEOTIDE SEQUENCE [LARGE SCALE GENOMIC DNA]</scope>
    <source>
        <strain evidence="3 4">DSM 104969</strain>
    </source>
</reference>
<dbReference type="InterPro" id="IPR011042">
    <property type="entry name" value="6-blade_b-propeller_TolB-like"/>
</dbReference>
<dbReference type="SUPFAM" id="SSF75011">
    <property type="entry name" value="3-carboxy-cis,cis-mucoante lactonizing enzyme"/>
    <property type="match status" value="1"/>
</dbReference>
<organism evidence="3 4">
    <name type="scientific">Dysgonomonas hofstadii</name>
    <dbReference type="NCBI Taxonomy" id="637886"/>
    <lineage>
        <taxon>Bacteria</taxon>
        <taxon>Pseudomonadati</taxon>
        <taxon>Bacteroidota</taxon>
        <taxon>Bacteroidia</taxon>
        <taxon>Bacteroidales</taxon>
        <taxon>Dysgonomonadaceae</taxon>
        <taxon>Dysgonomonas</taxon>
    </lineage>
</organism>
<protein>
    <recommendedName>
        <fullName evidence="2">IPT/TIG domain-containing protein</fullName>
    </recommendedName>
</protein>
<keyword evidence="4" id="KW-1185">Reference proteome</keyword>
<dbReference type="InterPro" id="IPR001258">
    <property type="entry name" value="NHL_repeat"/>
</dbReference>
<evidence type="ECO:0000313" key="4">
    <source>
        <dbReference type="Proteomes" id="UP000555103"/>
    </source>
</evidence>
<dbReference type="RefSeq" id="WP_183306425.1">
    <property type="nucleotide sequence ID" value="NZ_JACIEP010000004.1"/>
</dbReference>